<dbReference type="GeneID" id="20350134"/>
<reference evidence="3" key="5">
    <citation type="submission" date="2018-04" db="UniProtKB">
        <authorList>
            <consortium name="EnsemblFungi"/>
        </authorList>
    </citation>
    <scope>IDENTIFICATION</scope>
    <source>
        <strain evidence="3">R3-111a-1</strain>
    </source>
</reference>
<reference evidence="2" key="3">
    <citation type="submission" date="2010-09" db="EMBL/GenBank/DDBJ databases">
        <title>Annotation of Gaeumannomyces graminis var. tritici R3-111a-1.</title>
        <authorList>
            <consortium name="The Broad Institute Genome Sequencing Platform"/>
            <person name="Ma L.-J."/>
            <person name="Dead R."/>
            <person name="Young S.K."/>
            <person name="Zeng Q."/>
            <person name="Gargeya S."/>
            <person name="Fitzgerald M."/>
            <person name="Haas B."/>
            <person name="Abouelleil A."/>
            <person name="Alvarado L."/>
            <person name="Arachchi H.M."/>
            <person name="Berlin A."/>
            <person name="Brown A."/>
            <person name="Chapman S.B."/>
            <person name="Chen Z."/>
            <person name="Dunbar C."/>
            <person name="Freedman E."/>
            <person name="Gearin G."/>
            <person name="Gellesch M."/>
            <person name="Goldberg J."/>
            <person name="Griggs A."/>
            <person name="Gujja S."/>
            <person name="Heiman D."/>
            <person name="Howarth C."/>
            <person name="Larson L."/>
            <person name="Lui A."/>
            <person name="MacDonald P.J.P."/>
            <person name="Mehta T."/>
            <person name="Montmayeur A."/>
            <person name="Murphy C."/>
            <person name="Neiman D."/>
            <person name="Pearson M."/>
            <person name="Priest M."/>
            <person name="Roberts A."/>
            <person name="Saif S."/>
            <person name="Shea T."/>
            <person name="Shenoy N."/>
            <person name="Sisk P."/>
            <person name="Stolte C."/>
            <person name="Sykes S."/>
            <person name="Yandava C."/>
            <person name="Wortman J."/>
            <person name="Nusbaum C."/>
            <person name="Birren B."/>
        </authorList>
    </citation>
    <scope>NUCLEOTIDE SEQUENCE</scope>
    <source>
        <strain evidence="2">R3-111a-1</strain>
    </source>
</reference>
<accession>J3P838</accession>
<reference evidence="4" key="1">
    <citation type="submission" date="2010-07" db="EMBL/GenBank/DDBJ databases">
        <title>The genome sequence of Gaeumannomyces graminis var. tritici strain R3-111a-1.</title>
        <authorList>
            <consortium name="The Broad Institute Genome Sequencing Platform"/>
            <person name="Ma L.-J."/>
            <person name="Dead R."/>
            <person name="Young S."/>
            <person name="Zeng Q."/>
            <person name="Koehrsen M."/>
            <person name="Alvarado L."/>
            <person name="Berlin A."/>
            <person name="Chapman S.B."/>
            <person name="Chen Z."/>
            <person name="Freedman E."/>
            <person name="Gellesch M."/>
            <person name="Goldberg J."/>
            <person name="Griggs A."/>
            <person name="Gujja S."/>
            <person name="Heilman E.R."/>
            <person name="Heiman D."/>
            <person name="Hepburn T."/>
            <person name="Howarth C."/>
            <person name="Jen D."/>
            <person name="Larson L."/>
            <person name="Mehta T."/>
            <person name="Neiman D."/>
            <person name="Pearson M."/>
            <person name="Roberts A."/>
            <person name="Saif S."/>
            <person name="Shea T."/>
            <person name="Shenoy N."/>
            <person name="Sisk P."/>
            <person name="Stolte C."/>
            <person name="Sykes S."/>
            <person name="Walk T."/>
            <person name="White J."/>
            <person name="Yandava C."/>
            <person name="Haas B."/>
            <person name="Nusbaum C."/>
            <person name="Birren B."/>
        </authorList>
    </citation>
    <scope>NUCLEOTIDE SEQUENCE [LARGE SCALE GENOMIC DNA]</scope>
    <source>
        <strain evidence="4">R3-111a-1</strain>
    </source>
</reference>
<dbReference type="EnsemblFungi" id="EJT72821">
    <property type="protein sequence ID" value="EJT72821"/>
    <property type="gene ID" value="GGTG_09676"/>
</dbReference>
<dbReference type="AlphaFoldDB" id="J3P838"/>
<feature type="region of interest" description="Disordered" evidence="1">
    <location>
        <begin position="1"/>
        <end position="23"/>
    </location>
</feature>
<evidence type="ECO:0000313" key="2">
    <source>
        <dbReference type="EMBL" id="EJT72821.1"/>
    </source>
</evidence>
<evidence type="ECO:0000313" key="4">
    <source>
        <dbReference type="Proteomes" id="UP000006039"/>
    </source>
</evidence>
<dbReference type="RefSeq" id="XP_009225795.1">
    <property type="nucleotide sequence ID" value="XM_009227531.1"/>
</dbReference>
<sequence>MDDESRNGKVPRPSTPVQAERRPFHHIFRRAGAGVRLRKGRGVIGARLKALDGHAIRLQRGHAEHLIIDAASPCPRRDLVGDQLAAGKTNKQSTTTRPRTEVYIYTPAPAHARTRTPCWAAHHAVVF</sequence>
<name>J3P838_GAET3</name>
<protein>
    <submittedName>
        <fullName evidence="2 3">Uncharacterized protein</fullName>
    </submittedName>
</protein>
<gene>
    <name evidence="3" type="primary">20350134</name>
    <name evidence="2" type="ORF">GGTG_09676</name>
</gene>
<reference evidence="3" key="4">
    <citation type="journal article" date="2015" name="G3 (Bethesda)">
        <title>Genome sequences of three phytopathogenic species of the Magnaporthaceae family of fungi.</title>
        <authorList>
            <person name="Okagaki L.H."/>
            <person name="Nunes C.C."/>
            <person name="Sailsbery J."/>
            <person name="Clay B."/>
            <person name="Brown D."/>
            <person name="John T."/>
            <person name="Oh Y."/>
            <person name="Young N."/>
            <person name="Fitzgerald M."/>
            <person name="Haas B.J."/>
            <person name="Zeng Q."/>
            <person name="Young S."/>
            <person name="Adiconis X."/>
            <person name="Fan L."/>
            <person name="Levin J.Z."/>
            <person name="Mitchell T.K."/>
            <person name="Okubara P.A."/>
            <person name="Farman M.L."/>
            <person name="Kohn L.M."/>
            <person name="Birren B."/>
            <person name="Ma L.-J."/>
            <person name="Dean R.A."/>
        </authorList>
    </citation>
    <scope>NUCLEOTIDE SEQUENCE</scope>
    <source>
        <strain evidence="3">R3-111a-1</strain>
    </source>
</reference>
<evidence type="ECO:0000313" key="3">
    <source>
        <dbReference type="EnsemblFungi" id="EJT72821"/>
    </source>
</evidence>
<dbReference type="VEuPathDB" id="FungiDB:GGTG_09676"/>
<dbReference type="EMBL" id="GL385399">
    <property type="protein sequence ID" value="EJT72821.1"/>
    <property type="molecule type" value="Genomic_DNA"/>
</dbReference>
<reference evidence="2" key="2">
    <citation type="submission" date="2010-07" db="EMBL/GenBank/DDBJ databases">
        <authorList>
            <consortium name="The Broad Institute Genome Sequencing Platform"/>
            <consortium name="Broad Institute Genome Sequencing Center for Infectious Disease"/>
            <person name="Ma L.-J."/>
            <person name="Dead R."/>
            <person name="Young S."/>
            <person name="Zeng Q."/>
            <person name="Koehrsen M."/>
            <person name="Alvarado L."/>
            <person name="Berlin A."/>
            <person name="Chapman S.B."/>
            <person name="Chen Z."/>
            <person name="Freedman E."/>
            <person name="Gellesch M."/>
            <person name="Goldberg J."/>
            <person name="Griggs A."/>
            <person name="Gujja S."/>
            <person name="Heilman E.R."/>
            <person name="Heiman D."/>
            <person name="Hepburn T."/>
            <person name="Howarth C."/>
            <person name="Jen D."/>
            <person name="Larson L."/>
            <person name="Mehta T."/>
            <person name="Neiman D."/>
            <person name="Pearson M."/>
            <person name="Roberts A."/>
            <person name="Saif S."/>
            <person name="Shea T."/>
            <person name="Shenoy N."/>
            <person name="Sisk P."/>
            <person name="Stolte C."/>
            <person name="Sykes S."/>
            <person name="Walk T."/>
            <person name="White J."/>
            <person name="Yandava C."/>
            <person name="Haas B."/>
            <person name="Nusbaum C."/>
            <person name="Birren B."/>
        </authorList>
    </citation>
    <scope>NUCLEOTIDE SEQUENCE</scope>
    <source>
        <strain evidence="2">R3-111a-1</strain>
    </source>
</reference>
<dbReference type="HOGENOM" id="CLU_1970717_0_0_1"/>
<evidence type="ECO:0000256" key="1">
    <source>
        <dbReference type="SAM" id="MobiDB-lite"/>
    </source>
</evidence>
<dbReference type="Proteomes" id="UP000006039">
    <property type="component" value="Unassembled WGS sequence"/>
</dbReference>
<proteinExistence type="predicted"/>
<keyword evidence="4" id="KW-1185">Reference proteome</keyword>
<organism evidence="2">
    <name type="scientific">Gaeumannomyces tritici (strain R3-111a-1)</name>
    <name type="common">Wheat and barley take-all root rot fungus</name>
    <name type="synonym">Gaeumannomyces graminis var. tritici</name>
    <dbReference type="NCBI Taxonomy" id="644352"/>
    <lineage>
        <taxon>Eukaryota</taxon>
        <taxon>Fungi</taxon>
        <taxon>Dikarya</taxon>
        <taxon>Ascomycota</taxon>
        <taxon>Pezizomycotina</taxon>
        <taxon>Sordariomycetes</taxon>
        <taxon>Sordariomycetidae</taxon>
        <taxon>Magnaporthales</taxon>
        <taxon>Magnaporthaceae</taxon>
        <taxon>Gaeumannomyces</taxon>
    </lineage>
</organism>